<evidence type="ECO:0000256" key="1">
    <source>
        <dbReference type="ARBA" id="ARBA00022801"/>
    </source>
</evidence>
<dbReference type="Proteomes" id="UP000054560">
    <property type="component" value="Unassembled WGS sequence"/>
</dbReference>
<proteinExistence type="predicted"/>
<evidence type="ECO:0000313" key="4">
    <source>
        <dbReference type="EMBL" id="KNC76400.1"/>
    </source>
</evidence>
<keyword evidence="5" id="KW-1185">Reference proteome</keyword>
<dbReference type="GO" id="GO:0004386">
    <property type="term" value="F:helicase activity"/>
    <property type="evidence" value="ECO:0007669"/>
    <property type="project" value="UniProtKB-KW"/>
</dbReference>
<dbReference type="RefSeq" id="XP_014150302.1">
    <property type="nucleotide sequence ID" value="XM_014294827.1"/>
</dbReference>
<feature type="non-terminal residue" evidence="4">
    <location>
        <position position="160"/>
    </location>
</feature>
<dbReference type="GO" id="GO:0016787">
    <property type="term" value="F:hydrolase activity"/>
    <property type="evidence" value="ECO:0007669"/>
    <property type="project" value="UniProtKB-KW"/>
</dbReference>
<evidence type="ECO:0000259" key="3">
    <source>
        <dbReference type="Pfam" id="PF24385"/>
    </source>
</evidence>
<dbReference type="InterPro" id="IPR056328">
    <property type="entry name" value="DSRM_DHX29"/>
</dbReference>
<keyword evidence="2" id="KW-0547">Nucleotide-binding</keyword>
<keyword evidence="1" id="KW-0378">Hydrolase</keyword>
<sequence>KKKPKGHLVVVVLEKKDKKGEIQQVSYAAEEPCPTAADAKLRTCVLALHGVQSHLSMKMMIAPALRPYWTELDTTHKQKHTLTVPGDPFEKTAPNTAEFQKKMEALKIAPVPQKEDRATTENPDMPKRIQLESKKIEVHMSEAVRAFVEEVIKNTPLDNV</sequence>
<keyword evidence="2" id="KW-0067">ATP-binding</keyword>
<name>A0A0L0FI10_9EUKA</name>
<feature type="domain" description="ATP-dependent RNA helicase DHX29 DSRM-like" evidence="3">
    <location>
        <begin position="2"/>
        <end position="94"/>
    </location>
</feature>
<accession>A0A0L0FI10</accession>
<organism evidence="4 5">
    <name type="scientific">Sphaeroforma arctica JP610</name>
    <dbReference type="NCBI Taxonomy" id="667725"/>
    <lineage>
        <taxon>Eukaryota</taxon>
        <taxon>Ichthyosporea</taxon>
        <taxon>Ichthyophonida</taxon>
        <taxon>Sphaeroforma</taxon>
    </lineage>
</organism>
<gene>
    <name evidence="4" type="ORF">SARC_11096</name>
</gene>
<evidence type="ECO:0000313" key="5">
    <source>
        <dbReference type="Proteomes" id="UP000054560"/>
    </source>
</evidence>
<protein>
    <recommendedName>
        <fullName evidence="3">ATP-dependent RNA helicase DHX29 DSRM-like domain-containing protein</fullName>
    </recommendedName>
</protein>
<keyword evidence="2" id="KW-0347">Helicase</keyword>
<dbReference type="Pfam" id="PF24385">
    <property type="entry name" value="DSRM_DHX29"/>
    <property type="match status" value="1"/>
</dbReference>
<reference evidence="4 5" key="1">
    <citation type="submission" date="2011-02" db="EMBL/GenBank/DDBJ databases">
        <title>The Genome Sequence of Sphaeroforma arctica JP610.</title>
        <authorList>
            <consortium name="The Broad Institute Genome Sequencing Platform"/>
            <person name="Russ C."/>
            <person name="Cuomo C."/>
            <person name="Young S.K."/>
            <person name="Zeng Q."/>
            <person name="Gargeya S."/>
            <person name="Alvarado L."/>
            <person name="Berlin A."/>
            <person name="Chapman S.B."/>
            <person name="Chen Z."/>
            <person name="Freedman E."/>
            <person name="Gellesch M."/>
            <person name="Goldberg J."/>
            <person name="Griggs A."/>
            <person name="Gujja S."/>
            <person name="Heilman E."/>
            <person name="Heiman D."/>
            <person name="Howarth C."/>
            <person name="Mehta T."/>
            <person name="Neiman D."/>
            <person name="Pearson M."/>
            <person name="Roberts A."/>
            <person name="Saif S."/>
            <person name="Shea T."/>
            <person name="Shenoy N."/>
            <person name="Sisk P."/>
            <person name="Stolte C."/>
            <person name="Sykes S."/>
            <person name="White J."/>
            <person name="Yandava C."/>
            <person name="Burger G."/>
            <person name="Gray M.W."/>
            <person name="Holland P.W.H."/>
            <person name="King N."/>
            <person name="Lang F.B.F."/>
            <person name="Roger A.J."/>
            <person name="Ruiz-Trillo I."/>
            <person name="Haas B."/>
            <person name="Nusbaum C."/>
            <person name="Birren B."/>
        </authorList>
    </citation>
    <scope>NUCLEOTIDE SEQUENCE [LARGE SCALE GENOMIC DNA]</scope>
    <source>
        <strain evidence="4 5">JP610</strain>
    </source>
</reference>
<evidence type="ECO:0000256" key="2">
    <source>
        <dbReference type="ARBA" id="ARBA00022806"/>
    </source>
</evidence>
<feature type="non-terminal residue" evidence="4">
    <location>
        <position position="1"/>
    </location>
</feature>
<dbReference type="AlphaFoldDB" id="A0A0L0FI10"/>
<dbReference type="GeneID" id="25911600"/>
<dbReference type="EMBL" id="KQ243123">
    <property type="protein sequence ID" value="KNC76400.1"/>
    <property type="molecule type" value="Genomic_DNA"/>
</dbReference>